<evidence type="ECO:0000259" key="1">
    <source>
        <dbReference type="Pfam" id="PF17921"/>
    </source>
</evidence>
<evidence type="ECO:0000313" key="4">
    <source>
        <dbReference type="EMBL" id="SSX32664.1"/>
    </source>
</evidence>
<dbReference type="VEuPathDB" id="VectorBase:CSON005245"/>
<dbReference type="Pfam" id="PF17921">
    <property type="entry name" value="Integrase_H2C2"/>
    <property type="match status" value="1"/>
</dbReference>
<dbReference type="Gene3D" id="1.10.340.70">
    <property type="match status" value="1"/>
</dbReference>
<reference evidence="3" key="1">
    <citation type="submission" date="2018-04" db="EMBL/GenBank/DDBJ databases">
        <authorList>
            <person name="Go L.Y."/>
            <person name="Mitchell J.A."/>
        </authorList>
    </citation>
    <scope>NUCLEOTIDE SEQUENCE</scope>
    <source>
        <tissue evidence="3">Whole organism</tissue>
    </source>
</reference>
<evidence type="ECO:0000259" key="2">
    <source>
        <dbReference type="Pfam" id="PF18701"/>
    </source>
</evidence>
<reference evidence="4" key="2">
    <citation type="submission" date="2018-07" db="EMBL/GenBank/DDBJ databases">
        <authorList>
            <person name="Quirk P.G."/>
            <person name="Krulwich T.A."/>
        </authorList>
    </citation>
    <scope>NUCLEOTIDE SEQUENCE</scope>
</reference>
<name>A0A336MQ39_CULSO</name>
<dbReference type="Pfam" id="PF18701">
    <property type="entry name" value="DUF5641"/>
    <property type="match status" value="1"/>
</dbReference>
<dbReference type="OMA" id="TQPFIHT"/>
<proteinExistence type="predicted"/>
<dbReference type="InterPro" id="IPR040676">
    <property type="entry name" value="DUF5641"/>
</dbReference>
<dbReference type="EMBL" id="UFQS01002098">
    <property type="protein sequence ID" value="SSX13226.1"/>
    <property type="molecule type" value="Genomic_DNA"/>
</dbReference>
<dbReference type="EMBL" id="UFQT01002098">
    <property type="protein sequence ID" value="SSX32664.1"/>
    <property type="molecule type" value="Genomic_DNA"/>
</dbReference>
<gene>
    <name evidence="4" type="primary">CSON005245</name>
</gene>
<protein>
    <submittedName>
        <fullName evidence="4">CSON005245 protein</fullName>
    </submittedName>
</protein>
<sequence>MGNSLKMKKHDRPKELVIDNNDLKQAKQMWYKKVQYDMYKQELIDLKKCGYVKTSSPLYQLSPFINDEGIICMKGRIPNYNPIILSQKHKFTHLLINQYHIENLHIGVDEVISNLRENFWIPSCRMLVRSVFKNCLKCKLRKPKIEPVIMGDIPKIRSERCIYPFTYTGIDFFGPMMIKQGRTYVKNWGSLFTCMTTRGIHIELYYLLHCLRLLILPLTYVSCDKDDLKPISPNDIILLRKNQSQFDIKMEYNYSPKQTWKFAHKIADEFWSRWMKEYRPTLLKRNKWHDNKKNPNFQVGDLVLVLDDNMIRGKYLRGIVEKVFPDKNGNVRVASIKTSTGILKRPIVKLAKIQISQGLEDVIV</sequence>
<dbReference type="InterPro" id="IPR041588">
    <property type="entry name" value="Integrase_H2C2"/>
</dbReference>
<evidence type="ECO:0000313" key="3">
    <source>
        <dbReference type="EMBL" id="SSX13226.1"/>
    </source>
</evidence>
<feature type="domain" description="DUF5641" evidence="2">
    <location>
        <begin position="259"/>
        <end position="352"/>
    </location>
</feature>
<organism evidence="4">
    <name type="scientific">Culicoides sonorensis</name>
    <name type="common">Biting midge</name>
    <dbReference type="NCBI Taxonomy" id="179676"/>
    <lineage>
        <taxon>Eukaryota</taxon>
        <taxon>Metazoa</taxon>
        <taxon>Ecdysozoa</taxon>
        <taxon>Arthropoda</taxon>
        <taxon>Hexapoda</taxon>
        <taxon>Insecta</taxon>
        <taxon>Pterygota</taxon>
        <taxon>Neoptera</taxon>
        <taxon>Endopterygota</taxon>
        <taxon>Diptera</taxon>
        <taxon>Nematocera</taxon>
        <taxon>Chironomoidea</taxon>
        <taxon>Ceratopogonidae</taxon>
        <taxon>Ceratopogoninae</taxon>
        <taxon>Culicoides</taxon>
        <taxon>Monoculicoides</taxon>
    </lineage>
</organism>
<dbReference type="AlphaFoldDB" id="A0A336MQ39"/>
<dbReference type="PANTHER" id="PTHR47331">
    <property type="entry name" value="PHD-TYPE DOMAIN-CONTAINING PROTEIN"/>
    <property type="match status" value="1"/>
</dbReference>
<feature type="domain" description="Integrase zinc-binding" evidence="1">
    <location>
        <begin position="89"/>
        <end position="144"/>
    </location>
</feature>
<accession>A0A336MQ39</accession>